<proteinExistence type="predicted"/>
<dbReference type="EMBL" id="FTOC01000004">
    <property type="protein sequence ID" value="SIS44980.1"/>
    <property type="molecule type" value="Genomic_DNA"/>
</dbReference>
<dbReference type="OrthoDB" id="1644422at2"/>
<dbReference type="AlphaFoldDB" id="A0A1N7J6M1"/>
<keyword evidence="2" id="KW-1185">Reference proteome</keyword>
<organism evidence="1 2">
    <name type="scientific">Salimicrobium flavidum</name>
    <dbReference type="NCBI Taxonomy" id="570947"/>
    <lineage>
        <taxon>Bacteria</taxon>
        <taxon>Bacillati</taxon>
        <taxon>Bacillota</taxon>
        <taxon>Bacilli</taxon>
        <taxon>Bacillales</taxon>
        <taxon>Bacillaceae</taxon>
        <taxon>Salimicrobium</taxon>
    </lineage>
</organism>
<dbReference type="Proteomes" id="UP000187608">
    <property type="component" value="Unassembled WGS sequence"/>
</dbReference>
<evidence type="ECO:0000313" key="1">
    <source>
        <dbReference type="EMBL" id="SIS44980.1"/>
    </source>
</evidence>
<accession>A0A1N7J6M1</accession>
<evidence type="ECO:0000313" key="2">
    <source>
        <dbReference type="Proteomes" id="UP000187608"/>
    </source>
</evidence>
<sequence length="66" mass="7443">MKEKTCVKCKGEMIDCYVDEGMKGILVKNPDGDKLFSNKKNTKINPSVCIECGSIEWFAENPQDLK</sequence>
<dbReference type="RefSeq" id="WP_076558140.1">
    <property type="nucleotide sequence ID" value="NZ_FTOC01000004.1"/>
</dbReference>
<name>A0A1N7J6M1_9BACI</name>
<gene>
    <name evidence="1" type="ORF">SAMN05421687_10427</name>
</gene>
<protein>
    <recommendedName>
        <fullName evidence="3">Nucleic acid-binding protein</fullName>
    </recommendedName>
</protein>
<dbReference type="STRING" id="570947.SAMN05421687_10427"/>
<evidence type="ECO:0008006" key="3">
    <source>
        <dbReference type="Google" id="ProtNLM"/>
    </source>
</evidence>
<reference evidence="2" key="1">
    <citation type="submission" date="2017-01" db="EMBL/GenBank/DDBJ databases">
        <authorList>
            <person name="Varghese N."/>
            <person name="Submissions S."/>
        </authorList>
    </citation>
    <scope>NUCLEOTIDE SEQUENCE [LARGE SCALE GENOMIC DNA]</scope>
    <source>
        <strain evidence="2">DSM 23127</strain>
    </source>
</reference>